<dbReference type="InterPro" id="IPR052336">
    <property type="entry name" value="MlaD_Phospholipid_Transporter"/>
</dbReference>
<dbReference type="SUPFAM" id="SSF58104">
    <property type="entry name" value="Methyl-accepting chemotaxis protein (MCP) signaling domain"/>
    <property type="match status" value="1"/>
</dbReference>
<dbReference type="PRINTS" id="PR01782">
    <property type="entry name" value="MCEVIRFACTOR"/>
</dbReference>
<dbReference type="AlphaFoldDB" id="A0A239N7P1"/>
<dbReference type="Pfam" id="PF11887">
    <property type="entry name" value="Mce4_CUP1"/>
    <property type="match status" value="1"/>
</dbReference>
<dbReference type="OrthoDB" id="5241191at2"/>
<keyword evidence="5" id="KW-1185">Reference proteome</keyword>
<keyword evidence="1" id="KW-1133">Transmembrane helix</keyword>
<protein>
    <submittedName>
        <fullName evidence="4">Phospholipid/cholesterol/gamma-HCH transport system substrate-binding protein</fullName>
    </submittedName>
</protein>
<organism evidence="4 5">
    <name type="scientific">Rhodococcoides kyotonense</name>
    <dbReference type="NCBI Taxonomy" id="398843"/>
    <lineage>
        <taxon>Bacteria</taxon>
        <taxon>Bacillati</taxon>
        <taxon>Actinomycetota</taxon>
        <taxon>Actinomycetes</taxon>
        <taxon>Mycobacteriales</taxon>
        <taxon>Nocardiaceae</taxon>
        <taxon>Rhodococcoides</taxon>
    </lineage>
</organism>
<dbReference type="PANTHER" id="PTHR33371">
    <property type="entry name" value="INTERMEMBRANE PHOSPHOLIPID TRANSPORT SYSTEM BINDING PROTEIN MLAD-RELATED"/>
    <property type="match status" value="1"/>
</dbReference>
<dbReference type="RefSeq" id="WP_089252521.1">
    <property type="nucleotide sequence ID" value="NZ_FZOW01000030.1"/>
</dbReference>
<feature type="transmembrane region" description="Helical" evidence="1">
    <location>
        <begin position="7"/>
        <end position="26"/>
    </location>
</feature>
<feature type="domain" description="Mammalian cell entry C-terminal" evidence="3">
    <location>
        <begin position="117"/>
        <end position="287"/>
    </location>
</feature>
<dbReference type="Pfam" id="PF02470">
    <property type="entry name" value="MlaD"/>
    <property type="match status" value="1"/>
</dbReference>
<keyword evidence="1" id="KW-0812">Transmembrane</keyword>
<feature type="domain" description="Mce/MlaD" evidence="2">
    <location>
        <begin position="37"/>
        <end position="111"/>
    </location>
</feature>
<evidence type="ECO:0000256" key="1">
    <source>
        <dbReference type="SAM" id="Phobius"/>
    </source>
</evidence>
<dbReference type="GO" id="GO:0005576">
    <property type="term" value="C:extracellular region"/>
    <property type="evidence" value="ECO:0007669"/>
    <property type="project" value="TreeGrafter"/>
</dbReference>
<dbReference type="NCBIfam" id="TIGR00996">
    <property type="entry name" value="Mtu_fam_mce"/>
    <property type="match status" value="1"/>
</dbReference>
<evidence type="ECO:0000313" key="4">
    <source>
        <dbReference type="EMBL" id="SNT50464.1"/>
    </source>
</evidence>
<dbReference type="Proteomes" id="UP000198327">
    <property type="component" value="Unassembled WGS sequence"/>
</dbReference>
<dbReference type="InterPro" id="IPR005693">
    <property type="entry name" value="Mce"/>
</dbReference>
<dbReference type="PANTHER" id="PTHR33371:SF18">
    <property type="entry name" value="MCE-FAMILY PROTEIN MCE3C"/>
    <property type="match status" value="1"/>
</dbReference>
<keyword evidence="1" id="KW-0472">Membrane</keyword>
<evidence type="ECO:0000259" key="3">
    <source>
        <dbReference type="Pfam" id="PF11887"/>
    </source>
</evidence>
<name>A0A239N7P1_9NOCA</name>
<dbReference type="EMBL" id="FZOW01000030">
    <property type="protein sequence ID" value="SNT50464.1"/>
    <property type="molecule type" value="Genomic_DNA"/>
</dbReference>
<evidence type="ECO:0000259" key="2">
    <source>
        <dbReference type="Pfam" id="PF02470"/>
    </source>
</evidence>
<dbReference type="STRING" id="398843.A3K89_04990"/>
<dbReference type="InterPro" id="IPR024516">
    <property type="entry name" value="Mce_C"/>
</dbReference>
<gene>
    <name evidence="4" type="ORF">SAMN05421642_13039</name>
</gene>
<sequence>MERTRNFVQVGIIGIVLAVCVVLATLQYDKLPFLSGGTRFSAFFTDAGGLMVGDDVSVSGVTVGKVEDIALADQEVRVEFTVQETIPLGDATRVDIKTNTILGRKSLRIMPEGSGAIDVHDTIPSSRTSSPYSLTDALGDLSTTVSDLNTTQLGDAMNVVSDTFADTPPELRTALDGITRLSESINSRDETLQQLLERAESVTGILANRSGQIDQLVLDGNELFGELDRRRTAISQLITNISEVSRQLTAFVQENQGQIGPTLEKLNSVVAVLQKNNDNIAAALDGLGPYISALGESVASGPFFNAYIQNILPSSWWKAVVDSVVAPEQLPQTLQDLLPKNAPPILKPPGQ</sequence>
<proteinExistence type="predicted"/>
<reference evidence="5" key="1">
    <citation type="submission" date="2017-06" db="EMBL/GenBank/DDBJ databases">
        <authorList>
            <person name="Varghese N."/>
            <person name="Submissions S."/>
        </authorList>
    </citation>
    <scope>NUCLEOTIDE SEQUENCE [LARGE SCALE GENOMIC DNA]</scope>
    <source>
        <strain evidence="5">JCM 23211</strain>
    </source>
</reference>
<dbReference type="InterPro" id="IPR003399">
    <property type="entry name" value="Mce/MlaD"/>
</dbReference>
<accession>A0A239N7P1</accession>
<evidence type="ECO:0000313" key="5">
    <source>
        <dbReference type="Proteomes" id="UP000198327"/>
    </source>
</evidence>